<gene>
    <name evidence="7" type="primary">gltX</name>
    <name evidence="10" type="ORF">AVDCRST_MAG59-4415</name>
</gene>
<dbReference type="Gene3D" id="1.10.10.350">
    <property type="match status" value="1"/>
</dbReference>
<keyword evidence="2 7" id="KW-0436">Ligase</keyword>
<evidence type="ECO:0000256" key="4">
    <source>
        <dbReference type="ARBA" id="ARBA00022840"/>
    </source>
</evidence>
<dbReference type="Pfam" id="PF00749">
    <property type="entry name" value="tRNA-synt_1c"/>
    <property type="match status" value="1"/>
</dbReference>
<evidence type="ECO:0000259" key="8">
    <source>
        <dbReference type="Pfam" id="PF00749"/>
    </source>
</evidence>
<feature type="domain" description="Aminoacyl-tRNA synthetase class I anticodon-binding" evidence="9">
    <location>
        <begin position="343"/>
        <end position="496"/>
    </location>
</feature>
<dbReference type="GO" id="GO:0000049">
    <property type="term" value="F:tRNA binding"/>
    <property type="evidence" value="ECO:0007669"/>
    <property type="project" value="InterPro"/>
</dbReference>
<evidence type="ECO:0000256" key="1">
    <source>
        <dbReference type="ARBA" id="ARBA00007894"/>
    </source>
</evidence>
<feature type="binding site" evidence="7">
    <location>
        <position position="261"/>
    </location>
    <ligand>
        <name>ATP</name>
        <dbReference type="ChEBI" id="CHEBI:30616"/>
    </ligand>
</feature>
<reference evidence="10" key="1">
    <citation type="submission" date="2020-02" db="EMBL/GenBank/DDBJ databases">
        <authorList>
            <person name="Meier V. D."/>
        </authorList>
    </citation>
    <scope>NUCLEOTIDE SEQUENCE</scope>
    <source>
        <strain evidence="10">AVDCRST_MAG59</strain>
    </source>
</reference>
<dbReference type="InterPro" id="IPR033910">
    <property type="entry name" value="GluRS_core"/>
</dbReference>
<dbReference type="PRINTS" id="PR00987">
    <property type="entry name" value="TRNASYNTHGLU"/>
</dbReference>
<dbReference type="GO" id="GO:0005524">
    <property type="term" value="F:ATP binding"/>
    <property type="evidence" value="ECO:0007669"/>
    <property type="project" value="UniProtKB-UniRule"/>
</dbReference>
<comment type="similarity">
    <text evidence="1 7">Belongs to the class-I aminoacyl-tRNA synthetase family. Glutamate--tRNA ligase type 1 subfamily.</text>
</comment>
<dbReference type="SUPFAM" id="SSF52374">
    <property type="entry name" value="Nucleotidylyl transferase"/>
    <property type="match status" value="1"/>
</dbReference>
<feature type="domain" description="Glutamyl/glutaminyl-tRNA synthetase class Ib catalytic" evidence="8">
    <location>
        <begin position="5"/>
        <end position="327"/>
    </location>
</feature>
<proteinExistence type="inferred from homology"/>
<keyword evidence="3 7" id="KW-0547">Nucleotide-binding</keyword>
<comment type="subcellular location">
    <subcellularLocation>
        <location evidence="7">Cytoplasm</location>
    </subcellularLocation>
</comment>
<dbReference type="EMBL" id="CADCWF010000320">
    <property type="protein sequence ID" value="CAA9578095.1"/>
    <property type="molecule type" value="Genomic_DNA"/>
</dbReference>
<comment type="subunit">
    <text evidence="7">Monomer.</text>
</comment>
<evidence type="ECO:0000256" key="7">
    <source>
        <dbReference type="HAMAP-Rule" id="MF_00022"/>
    </source>
</evidence>
<dbReference type="InterPro" id="IPR020058">
    <property type="entry name" value="Glu/Gln-tRNA-synth_Ib_cat-dom"/>
</dbReference>
<keyword evidence="7" id="KW-0963">Cytoplasm</keyword>
<dbReference type="SUPFAM" id="SSF48163">
    <property type="entry name" value="An anticodon-binding domain of class I aminoacyl-tRNA synthetases"/>
    <property type="match status" value="1"/>
</dbReference>
<comment type="caution">
    <text evidence="7">Lacks conserved residue(s) required for the propagation of feature annotation.</text>
</comment>
<dbReference type="EC" id="6.1.1.17" evidence="7"/>
<keyword evidence="5 7" id="KW-0648">Protein biosynthesis</keyword>
<dbReference type="PANTHER" id="PTHR43311:SF2">
    <property type="entry name" value="GLUTAMATE--TRNA LIGASE, MITOCHONDRIAL-RELATED"/>
    <property type="match status" value="1"/>
</dbReference>
<dbReference type="NCBIfam" id="TIGR00464">
    <property type="entry name" value="gltX_bact"/>
    <property type="match status" value="1"/>
</dbReference>
<dbReference type="GO" id="GO:0005829">
    <property type="term" value="C:cytosol"/>
    <property type="evidence" value="ECO:0007669"/>
    <property type="project" value="TreeGrafter"/>
</dbReference>
<dbReference type="InterPro" id="IPR001412">
    <property type="entry name" value="aa-tRNA-synth_I_CS"/>
</dbReference>
<accession>A0A6J4VHK9</accession>
<dbReference type="HAMAP" id="MF_00022">
    <property type="entry name" value="Glu_tRNA_synth_type1"/>
    <property type="match status" value="1"/>
</dbReference>
<name>A0A6J4VHK9_9BACT</name>
<evidence type="ECO:0000256" key="3">
    <source>
        <dbReference type="ARBA" id="ARBA00022741"/>
    </source>
</evidence>
<dbReference type="FunFam" id="3.40.50.620:FF:000045">
    <property type="entry name" value="Glutamate--tRNA ligase, mitochondrial"/>
    <property type="match status" value="1"/>
</dbReference>
<keyword evidence="6 7" id="KW-0030">Aminoacyl-tRNA synthetase</keyword>
<evidence type="ECO:0000256" key="6">
    <source>
        <dbReference type="ARBA" id="ARBA00023146"/>
    </source>
</evidence>
<feature type="short sequence motif" description="'KMSKS' region" evidence="7">
    <location>
        <begin position="258"/>
        <end position="262"/>
    </location>
</feature>
<dbReference type="GO" id="GO:0008270">
    <property type="term" value="F:zinc ion binding"/>
    <property type="evidence" value="ECO:0007669"/>
    <property type="project" value="InterPro"/>
</dbReference>
<comment type="catalytic activity">
    <reaction evidence="7">
        <text>tRNA(Glu) + L-glutamate + ATP = L-glutamyl-tRNA(Glu) + AMP + diphosphate</text>
        <dbReference type="Rhea" id="RHEA:23540"/>
        <dbReference type="Rhea" id="RHEA-COMP:9663"/>
        <dbReference type="Rhea" id="RHEA-COMP:9680"/>
        <dbReference type="ChEBI" id="CHEBI:29985"/>
        <dbReference type="ChEBI" id="CHEBI:30616"/>
        <dbReference type="ChEBI" id="CHEBI:33019"/>
        <dbReference type="ChEBI" id="CHEBI:78442"/>
        <dbReference type="ChEBI" id="CHEBI:78520"/>
        <dbReference type="ChEBI" id="CHEBI:456215"/>
        <dbReference type="EC" id="6.1.1.17"/>
    </reaction>
</comment>
<dbReference type="GO" id="GO:0006424">
    <property type="term" value="P:glutamyl-tRNA aminoacylation"/>
    <property type="evidence" value="ECO:0007669"/>
    <property type="project" value="UniProtKB-UniRule"/>
</dbReference>
<dbReference type="InterPro" id="IPR049940">
    <property type="entry name" value="GluQ/Sye"/>
</dbReference>
<sequence>MPPAVRVRFAPSPTGLLHVGGGRTALFNWLLAHGQARRAGSDGAFILRIEDTDRARLVEGAEQGILDVLAWFGLTWDEGPDVGGPHAPYRQSERTALYREAAERLLASGDAYRCFCSPERLQAVREAQVARKEAPGYDRHCRGIERDASFARAQAGDPYVIRFAMPREGETVVHDALRGEIVYQNANLEDLVLLKTDGFPTYHLANVVDDHDMAVSHILRGEEWIPTAPLHLRLYAAFGWEAPSLAHLPLILAPGGGKLSKRHGSTSMEEFRAQGYLPEALMNYLALLGWSLDGETEIFSKADLLEKFTLERVSPSPATFDYAKLRWFNAHYINHIVALDDLVGRVAPFLADAGLVDRAAVADPSHPDRARARPAVALLKDRMETLAEAPDLLAPFLRDALESYDPALLVPKKGSSAETLAALEAVARMLPEVDLDDEAATEARFRALADELGLKAGTLFMPIRVAVTGRTQSPGLFETMRVVGAARCTRRLDAAIEALRALVPAPA</sequence>
<dbReference type="InterPro" id="IPR008925">
    <property type="entry name" value="aa_tRNA-synth_I_cd-bd_sf"/>
</dbReference>
<dbReference type="CDD" id="cd00808">
    <property type="entry name" value="GluRS_core"/>
    <property type="match status" value="1"/>
</dbReference>
<dbReference type="InterPro" id="IPR045462">
    <property type="entry name" value="aa-tRNA-synth_I_cd-bd"/>
</dbReference>
<evidence type="ECO:0000256" key="2">
    <source>
        <dbReference type="ARBA" id="ARBA00022598"/>
    </source>
</evidence>
<dbReference type="PANTHER" id="PTHR43311">
    <property type="entry name" value="GLUTAMATE--TRNA LIGASE"/>
    <property type="match status" value="1"/>
</dbReference>
<dbReference type="AlphaFoldDB" id="A0A6J4VHK9"/>
<dbReference type="Pfam" id="PF19269">
    <property type="entry name" value="Anticodon_2"/>
    <property type="match status" value="1"/>
</dbReference>
<keyword evidence="4 7" id="KW-0067">ATP-binding</keyword>
<dbReference type="InterPro" id="IPR004527">
    <property type="entry name" value="Glu-tRNA-ligase_bac/mito"/>
</dbReference>
<evidence type="ECO:0000259" key="9">
    <source>
        <dbReference type="Pfam" id="PF19269"/>
    </source>
</evidence>
<evidence type="ECO:0000313" key="10">
    <source>
        <dbReference type="EMBL" id="CAA9578095.1"/>
    </source>
</evidence>
<dbReference type="InterPro" id="IPR014729">
    <property type="entry name" value="Rossmann-like_a/b/a_fold"/>
</dbReference>
<feature type="short sequence motif" description="'HIGH' region" evidence="7">
    <location>
        <begin position="11"/>
        <end position="21"/>
    </location>
</feature>
<evidence type="ECO:0000256" key="5">
    <source>
        <dbReference type="ARBA" id="ARBA00022917"/>
    </source>
</evidence>
<dbReference type="InterPro" id="IPR000924">
    <property type="entry name" value="Glu/Gln-tRNA-synth"/>
</dbReference>
<dbReference type="InterPro" id="IPR020751">
    <property type="entry name" value="aa-tRNA-synth_I_codon-bd_sub2"/>
</dbReference>
<dbReference type="PROSITE" id="PS00178">
    <property type="entry name" value="AA_TRNA_LIGASE_I"/>
    <property type="match status" value="1"/>
</dbReference>
<organism evidence="10">
    <name type="scientific">uncultured Thermomicrobiales bacterium</name>
    <dbReference type="NCBI Taxonomy" id="1645740"/>
    <lineage>
        <taxon>Bacteria</taxon>
        <taxon>Pseudomonadati</taxon>
        <taxon>Thermomicrobiota</taxon>
        <taxon>Thermomicrobia</taxon>
        <taxon>Thermomicrobiales</taxon>
        <taxon>environmental samples</taxon>
    </lineage>
</organism>
<protein>
    <recommendedName>
        <fullName evidence="7">Glutamate--tRNA ligase</fullName>
        <ecNumber evidence="7">6.1.1.17</ecNumber>
    </recommendedName>
    <alternativeName>
        <fullName evidence="7">Glutamyl-tRNA synthetase</fullName>
        <shortName evidence="7">GluRS</shortName>
    </alternativeName>
</protein>
<dbReference type="GO" id="GO:0004818">
    <property type="term" value="F:glutamate-tRNA ligase activity"/>
    <property type="evidence" value="ECO:0007669"/>
    <property type="project" value="UniProtKB-UniRule"/>
</dbReference>
<dbReference type="Gene3D" id="3.40.50.620">
    <property type="entry name" value="HUPs"/>
    <property type="match status" value="1"/>
</dbReference>
<comment type="function">
    <text evidence="7">Catalyzes the attachment of glutamate to tRNA(Glu) in a two-step reaction: glutamate is first activated by ATP to form Glu-AMP and then transferred to the acceptor end of tRNA(Glu).</text>
</comment>